<protein>
    <submittedName>
        <fullName evidence="7">Periplasmic protease</fullName>
    </submittedName>
</protein>
<dbReference type="PANTHER" id="PTHR47359:SF3">
    <property type="entry name" value="NLP_P60 DOMAIN-CONTAINING PROTEIN-RELATED"/>
    <property type="match status" value="1"/>
</dbReference>
<dbReference type="InterPro" id="IPR044081">
    <property type="entry name" value="DUF5776"/>
</dbReference>
<dbReference type="STRING" id="1423748.FC37_GL000211"/>
<evidence type="ECO:0000259" key="6">
    <source>
        <dbReference type="PROSITE" id="PS51935"/>
    </source>
</evidence>
<proteinExistence type="inferred from homology"/>
<dbReference type="GO" id="GO:0008234">
    <property type="term" value="F:cysteine-type peptidase activity"/>
    <property type="evidence" value="ECO:0007669"/>
    <property type="project" value="UniProtKB-KW"/>
</dbReference>
<dbReference type="PANTHER" id="PTHR47359">
    <property type="entry name" value="PEPTIDOGLYCAN DL-ENDOPEPTIDASE CWLO"/>
    <property type="match status" value="1"/>
</dbReference>
<dbReference type="SUPFAM" id="SSF47090">
    <property type="entry name" value="PGBD-like"/>
    <property type="match status" value="1"/>
</dbReference>
<dbReference type="InterPro" id="IPR036365">
    <property type="entry name" value="PGBD-like_sf"/>
</dbReference>
<dbReference type="InterPro" id="IPR051794">
    <property type="entry name" value="PG_Endopeptidase_C40"/>
</dbReference>
<dbReference type="InterPro" id="IPR000064">
    <property type="entry name" value="NLP_P60_dom"/>
</dbReference>
<feature type="chain" id="PRO_5006408669" evidence="5">
    <location>
        <begin position="29"/>
        <end position="379"/>
    </location>
</feature>
<reference evidence="7 8" key="1">
    <citation type="journal article" date="2015" name="Genome Announc.">
        <title>Expanding the biotechnology potential of lactobacilli through comparative genomics of 213 strains and associated genera.</title>
        <authorList>
            <person name="Sun Z."/>
            <person name="Harris H.M."/>
            <person name="McCann A."/>
            <person name="Guo C."/>
            <person name="Argimon S."/>
            <person name="Zhang W."/>
            <person name="Yang X."/>
            <person name="Jeffery I.B."/>
            <person name="Cooney J.C."/>
            <person name="Kagawa T.F."/>
            <person name="Liu W."/>
            <person name="Song Y."/>
            <person name="Salvetti E."/>
            <person name="Wrobel A."/>
            <person name="Rasinkangas P."/>
            <person name="Parkhill J."/>
            <person name="Rea M.C."/>
            <person name="O'Sullivan O."/>
            <person name="Ritari J."/>
            <person name="Douillard F.P."/>
            <person name="Paul Ross R."/>
            <person name="Yang R."/>
            <person name="Briner A.E."/>
            <person name="Felis G.E."/>
            <person name="de Vos W.M."/>
            <person name="Barrangou R."/>
            <person name="Klaenhammer T.R."/>
            <person name="Caufield P.W."/>
            <person name="Cui Y."/>
            <person name="Zhang H."/>
            <person name="O'Toole P.W."/>
        </authorList>
    </citation>
    <scope>NUCLEOTIDE SEQUENCE [LARGE SCALE GENOMIC DNA]</scope>
    <source>
        <strain evidence="7 8">DSM 10532</strain>
    </source>
</reference>
<dbReference type="Pfam" id="PF01471">
    <property type="entry name" value="PG_binding_1"/>
    <property type="match status" value="1"/>
</dbReference>
<dbReference type="Pfam" id="PF19087">
    <property type="entry name" value="DUF5776"/>
    <property type="match status" value="1"/>
</dbReference>
<comment type="caution">
    <text evidence="7">The sequence shown here is derived from an EMBL/GenBank/DDBJ whole genome shotgun (WGS) entry which is preliminary data.</text>
</comment>
<name>A0A0R1NV65_9LACO</name>
<keyword evidence="4" id="KW-0788">Thiol protease</keyword>
<dbReference type="InterPro" id="IPR036366">
    <property type="entry name" value="PGBDSf"/>
</dbReference>
<gene>
    <name evidence="7" type="ORF">FC37_GL000211</name>
</gene>
<keyword evidence="2 7" id="KW-0645">Protease</keyword>
<evidence type="ECO:0000256" key="5">
    <source>
        <dbReference type="SAM" id="SignalP"/>
    </source>
</evidence>
<keyword evidence="3" id="KW-0378">Hydrolase</keyword>
<evidence type="ECO:0000313" key="8">
    <source>
        <dbReference type="Proteomes" id="UP000051311"/>
    </source>
</evidence>
<evidence type="ECO:0000256" key="1">
    <source>
        <dbReference type="ARBA" id="ARBA00007074"/>
    </source>
</evidence>
<dbReference type="eggNOG" id="COG0791">
    <property type="taxonomic scope" value="Bacteria"/>
</dbReference>
<accession>A0A0R1NV65</accession>
<feature type="signal peptide" evidence="5">
    <location>
        <begin position="1"/>
        <end position="28"/>
    </location>
</feature>
<evidence type="ECO:0000313" key="7">
    <source>
        <dbReference type="EMBL" id="KRL20264.1"/>
    </source>
</evidence>
<comment type="similarity">
    <text evidence="1">Belongs to the peptidase C40 family.</text>
</comment>
<evidence type="ECO:0000256" key="2">
    <source>
        <dbReference type="ARBA" id="ARBA00022670"/>
    </source>
</evidence>
<sequence>MLKNTKWTTAIVAVLLGTGIASTNHVQADTVNDAQSNTQVVQNSNQSQSSATEKKASTFNKSDYLSSNPKIIRLKQNTTIYKDAALTQVDHQAKKGYHYLTSKLVIPADNAPVLKLNNGKYISAKKTLIAKVKGYQNPKGYHQIHYTQIKPYGHVGYNLYRGYEGIKTWKVMHRMGTWYGKNYYNQATYNAVKNFQRRHGLKVTGNVNLKTWQKMGFSKKSWYGIDSYVAPLKAKAWQGRKAHIEAMINQAYKYMGKPWLAGCSSSPAYGVDCSGLVMQGLYAGGISPVPTSSIGHAHPGNEWNSRNLWADKHLKRVAYSQRRRGDLVFYYQPGTHTIWHVAIYLGNNRVIESWPPRVMVAPISNSQRNVIAGIKRPFI</sequence>
<dbReference type="InterPro" id="IPR038765">
    <property type="entry name" value="Papain-like_cys_pep_sf"/>
</dbReference>
<dbReference type="SUPFAM" id="SSF54001">
    <property type="entry name" value="Cysteine proteinases"/>
    <property type="match status" value="1"/>
</dbReference>
<feature type="domain" description="NlpC/P60" evidence="6">
    <location>
        <begin position="241"/>
        <end position="379"/>
    </location>
</feature>
<dbReference type="PROSITE" id="PS51935">
    <property type="entry name" value="NLPC_P60"/>
    <property type="match status" value="1"/>
</dbReference>
<dbReference type="GO" id="GO:0006508">
    <property type="term" value="P:proteolysis"/>
    <property type="evidence" value="ECO:0007669"/>
    <property type="project" value="UniProtKB-KW"/>
</dbReference>
<dbReference type="PATRIC" id="fig|1423748.3.peg.228"/>
<dbReference type="InterPro" id="IPR002477">
    <property type="entry name" value="Peptidoglycan-bd-like"/>
</dbReference>
<keyword evidence="5" id="KW-0732">Signal</keyword>
<dbReference type="Gene3D" id="3.90.1720.10">
    <property type="entry name" value="endopeptidase domain like (from Nostoc punctiforme)"/>
    <property type="match status" value="1"/>
</dbReference>
<dbReference type="AlphaFoldDB" id="A0A0R1NV65"/>
<organism evidence="7 8">
    <name type="scientific">Lactobacillus gallinarum DSM 10532 = JCM 2011</name>
    <dbReference type="NCBI Taxonomy" id="1423748"/>
    <lineage>
        <taxon>Bacteria</taxon>
        <taxon>Bacillati</taxon>
        <taxon>Bacillota</taxon>
        <taxon>Bacilli</taxon>
        <taxon>Lactobacillales</taxon>
        <taxon>Lactobacillaceae</taxon>
        <taxon>Lactobacillus</taxon>
    </lineage>
</organism>
<evidence type="ECO:0000256" key="3">
    <source>
        <dbReference type="ARBA" id="ARBA00022801"/>
    </source>
</evidence>
<dbReference type="Pfam" id="PF00877">
    <property type="entry name" value="NLPC_P60"/>
    <property type="match status" value="1"/>
</dbReference>
<evidence type="ECO:0000256" key="4">
    <source>
        <dbReference type="ARBA" id="ARBA00022807"/>
    </source>
</evidence>
<dbReference type="Proteomes" id="UP000051311">
    <property type="component" value="Unassembled WGS sequence"/>
</dbReference>
<dbReference type="EMBL" id="AZEL01000069">
    <property type="protein sequence ID" value="KRL20264.1"/>
    <property type="molecule type" value="Genomic_DNA"/>
</dbReference>
<dbReference type="Gene3D" id="1.10.101.10">
    <property type="entry name" value="PGBD-like superfamily/PGBD"/>
    <property type="match status" value="1"/>
</dbReference>